<dbReference type="PANTHER" id="PTHR33332">
    <property type="entry name" value="REVERSE TRANSCRIPTASE DOMAIN-CONTAINING PROTEIN"/>
    <property type="match status" value="1"/>
</dbReference>
<protein>
    <submittedName>
        <fullName evidence="1">Uncharacterized protein</fullName>
    </submittedName>
</protein>
<dbReference type="Proteomes" id="UP001145742">
    <property type="component" value="Unassembled WGS sequence"/>
</dbReference>
<comment type="caution">
    <text evidence="1">The sequence shown here is derived from an EMBL/GenBank/DDBJ whole genome shotgun (WGS) entry which is preliminary data.</text>
</comment>
<accession>A0ABQ9CU46</accession>
<keyword evidence="2" id="KW-1185">Reference proteome</keyword>
<evidence type="ECO:0000313" key="1">
    <source>
        <dbReference type="EMBL" id="KAJ7405903.1"/>
    </source>
</evidence>
<evidence type="ECO:0000313" key="2">
    <source>
        <dbReference type="Proteomes" id="UP001145742"/>
    </source>
</evidence>
<proteinExistence type="predicted"/>
<dbReference type="EMBL" id="WHWB01034688">
    <property type="protein sequence ID" value="KAJ7405903.1"/>
    <property type="molecule type" value="Genomic_DNA"/>
</dbReference>
<organism evidence="1 2">
    <name type="scientific">Willisornis vidua</name>
    <name type="common">Xingu scale-backed antbird</name>
    <dbReference type="NCBI Taxonomy" id="1566151"/>
    <lineage>
        <taxon>Eukaryota</taxon>
        <taxon>Metazoa</taxon>
        <taxon>Chordata</taxon>
        <taxon>Craniata</taxon>
        <taxon>Vertebrata</taxon>
        <taxon>Euteleostomi</taxon>
        <taxon>Archelosauria</taxon>
        <taxon>Archosauria</taxon>
        <taxon>Dinosauria</taxon>
        <taxon>Saurischia</taxon>
        <taxon>Theropoda</taxon>
        <taxon>Coelurosauria</taxon>
        <taxon>Aves</taxon>
        <taxon>Neognathae</taxon>
        <taxon>Neoaves</taxon>
        <taxon>Telluraves</taxon>
        <taxon>Australaves</taxon>
        <taxon>Passeriformes</taxon>
        <taxon>Thamnophilidae</taxon>
        <taxon>Willisornis</taxon>
    </lineage>
</organism>
<name>A0ABQ9CU46_9PASS</name>
<reference evidence="1" key="1">
    <citation type="submission" date="2019-10" db="EMBL/GenBank/DDBJ databases">
        <authorList>
            <person name="Soares A.E.R."/>
            <person name="Aleixo A."/>
            <person name="Schneider P."/>
            <person name="Miyaki C.Y."/>
            <person name="Schneider M.P."/>
            <person name="Mello C."/>
            <person name="Vasconcelos A.T.R."/>
        </authorList>
    </citation>
    <scope>NUCLEOTIDE SEQUENCE</scope>
    <source>
        <tissue evidence="1">Muscle</tissue>
    </source>
</reference>
<gene>
    <name evidence="1" type="ORF">WISP_136835</name>
</gene>
<sequence length="136" mass="15869">MQHHRLRGEWLESNLTEKDLKVLVDSRLNMSQQYAQVAKKANGDLVCIKNNVASRTMTGIVPLYSALVRPDFQCCIQFWAPNYKKDIKGLENGLEYKSYQEQLRNLGLFSLEKRRLRRDFITLYNYLRGGLLPTSK</sequence>